<dbReference type="SMART" id="SM00271">
    <property type="entry name" value="DnaJ"/>
    <property type="match status" value="1"/>
</dbReference>
<gene>
    <name evidence="4" type="primary">dnj-20</name>
    <name evidence="4" type="ORF">SO694_00023432</name>
</gene>
<keyword evidence="5" id="KW-1185">Reference proteome</keyword>
<feature type="compositionally biased region" description="Basic residues" evidence="1">
    <location>
        <begin position="300"/>
        <end position="314"/>
    </location>
</feature>
<accession>A0ABR1FTL4</accession>
<evidence type="ECO:0000313" key="4">
    <source>
        <dbReference type="EMBL" id="KAK7238420.1"/>
    </source>
</evidence>
<keyword evidence="2" id="KW-0732">Signal</keyword>
<dbReference type="SUPFAM" id="SSF46565">
    <property type="entry name" value="Chaperone J-domain"/>
    <property type="match status" value="1"/>
</dbReference>
<name>A0ABR1FTL4_AURAN</name>
<organism evidence="4 5">
    <name type="scientific">Aureococcus anophagefferens</name>
    <name type="common">Harmful bloom alga</name>
    <dbReference type="NCBI Taxonomy" id="44056"/>
    <lineage>
        <taxon>Eukaryota</taxon>
        <taxon>Sar</taxon>
        <taxon>Stramenopiles</taxon>
        <taxon>Ochrophyta</taxon>
        <taxon>Pelagophyceae</taxon>
        <taxon>Pelagomonadales</taxon>
        <taxon>Pelagomonadaceae</taxon>
        <taxon>Aureococcus</taxon>
    </lineage>
</organism>
<reference evidence="4 5" key="1">
    <citation type="submission" date="2024-03" db="EMBL/GenBank/DDBJ databases">
        <title>Aureococcus anophagefferens CCMP1851 and Kratosvirus quantuckense: Draft genome of a second virus-susceptible host strain in the model system.</title>
        <authorList>
            <person name="Chase E."/>
            <person name="Truchon A.R."/>
            <person name="Schepens W."/>
            <person name="Wilhelm S.W."/>
        </authorList>
    </citation>
    <scope>NUCLEOTIDE SEQUENCE [LARGE SCALE GENOMIC DNA]</scope>
    <source>
        <strain evidence="4 5">CCMP1851</strain>
    </source>
</reference>
<dbReference type="Pfam" id="PF00226">
    <property type="entry name" value="DnaJ"/>
    <property type="match status" value="1"/>
</dbReference>
<dbReference type="CDD" id="cd06257">
    <property type="entry name" value="DnaJ"/>
    <property type="match status" value="1"/>
</dbReference>
<dbReference type="PANTHER" id="PTHR44825:SF1">
    <property type="entry name" value="DNAJ HOMOLOG SUBFAMILY C MEMBER 4"/>
    <property type="match status" value="1"/>
</dbReference>
<dbReference type="EMBL" id="JBBJCI010000230">
    <property type="protein sequence ID" value="KAK7238420.1"/>
    <property type="molecule type" value="Genomic_DNA"/>
</dbReference>
<dbReference type="PANTHER" id="PTHR44825">
    <property type="match status" value="1"/>
</dbReference>
<evidence type="ECO:0000256" key="1">
    <source>
        <dbReference type="SAM" id="MobiDB-lite"/>
    </source>
</evidence>
<dbReference type="PROSITE" id="PS50076">
    <property type="entry name" value="DNAJ_2"/>
    <property type="match status" value="1"/>
</dbReference>
<dbReference type="InterPro" id="IPR001623">
    <property type="entry name" value="DnaJ_domain"/>
</dbReference>
<protein>
    <submittedName>
        <fullName evidence="4">DnaJ-like protein</fullName>
    </submittedName>
</protein>
<evidence type="ECO:0000259" key="3">
    <source>
        <dbReference type="PROSITE" id="PS50076"/>
    </source>
</evidence>
<feature type="signal peptide" evidence="2">
    <location>
        <begin position="1"/>
        <end position="18"/>
    </location>
</feature>
<dbReference type="Pfam" id="PF11938">
    <property type="entry name" value="DUF3456"/>
    <property type="match status" value="1"/>
</dbReference>
<dbReference type="Gene3D" id="1.10.287.110">
    <property type="entry name" value="DnaJ domain"/>
    <property type="match status" value="1"/>
</dbReference>
<comment type="caution">
    <text evidence="4">The sequence shown here is derived from an EMBL/GenBank/DDBJ whole genome shotgun (WGS) entry which is preliminary data.</text>
</comment>
<evidence type="ECO:0000313" key="5">
    <source>
        <dbReference type="Proteomes" id="UP001363151"/>
    </source>
</evidence>
<dbReference type="InterPro" id="IPR021852">
    <property type="entry name" value="DUF3456"/>
</dbReference>
<feature type="domain" description="J" evidence="3">
    <location>
        <begin position="185"/>
        <end position="250"/>
    </location>
</feature>
<proteinExistence type="predicted"/>
<feature type="region of interest" description="Disordered" evidence="1">
    <location>
        <begin position="274"/>
        <end position="314"/>
    </location>
</feature>
<dbReference type="InterPro" id="IPR036869">
    <property type="entry name" value="J_dom_sf"/>
</dbReference>
<dbReference type="InterPro" id="IPR052763">
    <property type="entry name" value="DnaJ_C4"/>
</dbReference>
<evidence type="ECO:0000256" key="2">
    <source>
        <dbReference type="SAM" id="SignalP"/>
    </source>
</evidence>
<feature type="chain" id="PRO_5045594060" evidence="2">
    <location>
        <begin position="19"/>
        <end position="314"/>
    </location>
</feature>
<sequence length="314" mass="34490">MVARRLLAVTTVLLVAYADDVAQQQEEDFQAMKCSACCSIVAELERNLETEKPRMNVDLRNTLSGGKQGKVVDYAVSELRTLEVLEAVCPAMTHYGVTRMADGKGYYQRHSVAAGSVHIAGSMTIGGDHYTWDKRALRSYCDGLLEAHEDTLGEAIRSAGLANVRRREEAKRAADADAAGEAPADHRAVLGVAPDAAVDEIKRAYRRLSRELHPDRTGGDPGALRDFVRVAAAHEALTGEAHRPYDDLYSDVCLRIAGVCDDDADVDAAKEFFPRYDGSSKFPPTKKNTGPDHYDDLTGKKKKRRRKKAAKKEL</sequence>
<dbReference type="Proteomes" id="UP001363151">
    <property type="component" value="Unassembled WGS sequence"/>
</dbReference>
<dbReference type="PRINTS" id="PR00625">
    <property type="entry name" value="JDOMAIN"/>
</dbReference>
<feature type="compositionally biased region" description="Basic and acidic residues" evidence="1">
    <location>
        <begin position="289"/>
        <end position="299"/>
    </location>
</feature>